<sequence length="98" mass="9430">MPGATNDPAPTVGDGPLDAAAAMRLALAVSARVHGTTSPNPPVGDVVLVRDGRVAGTGATAPPGGPHAEVAALAAAGERARGGTAVVTLEPCAHHGRT</sequence>
<feature type="non-terminal residue" evidence="2">
    <location>
        <position position="98"/>
    </location>
</feature>
<gene>
    <name evidence="2" type="ORF">ACFQ34_25350</name>
</gene>
<dbReference type="EMBL" id="JBHTMB010000238">
    <property type="protein sequence ID" value="MFD1236626.1"/>
    <property type="molecule type" value="Genomic_DNA"/>
</dbReference>
<dbReference type="Pfam" id="PF00383">
    <property type="entry name" value="dCMP_cyt_deam_1"/>
    <property type="match status" value="1"/>
</dbReference>
<dbReference type="SUPFAM" id="SSF53927">
    <property type="entry name" value="Cytidine deaminase-like"/>
    <property type="match status" value="1"/>
</dbReference>
<organism evidence="2 3">
    <name type="scientific">Pseudonocardia benzenivorans</name>
    <dbReference type="NCBI Taxonomy" id="228005"/>
    <lineage>
        <taxon>Bacteria</taxon>
        <taxon>Bacillati</taxon>
        <taxon>Actinomycetota</taxon>
        <taxon>Actinomycetes</taxon>
        <taxon>Pseudonocardiales</taxon>
        <taxon>Pseudonocardiaceae</taxon>
        <taxon>Pseudonocardia</taxon>
    </lineage>
</organism>
<comment type="caution">
    <text evidence="2">The sequence shown here is derived from an EMBL/GenBank/DDBJ whole genome shotgun (WGS) entry which is preliminary data.</text>
</comment>
<keyword evidence="3" id="KW-1185">Reference proteome</keyword>
<reference evidence="3" key="1">
    <citation type="journal article" date="2019" name="Int. J. Syst. Evol. Microbiol.">
        <title>The Global Catalogue of Microorganisms (GCM) 10K type strain sequencing project: providing services to taxonomists for standard genome sequencing and annotation.</title>
        <authorList>
            <consortium name="The Broad Institute Genomics Platform"/>
            <consortium name="The Broad Institute Genome Sequencing Center for Infectious Disease"/>
            <person name="Wu L."/>
            <person name="Ma J."/>
        </authorList>
    </citation>
    <scope>NUCLEOTIDE SEQUENCE [LARGE SCALE GENOMIC DNA]</scope>
    <source>
        <strain evidence="3">CCUG 49018</strain>
    </source>
</reference>
<protein>
    <submittedName>
        <fullName evidence="2">Bifunctional diaminohydroxyphosphoribosylaminopyrimidine deaminase/5-amino-6-(5-phosphoribosylamino)uracil reductase</fullName>
    </submittedName>
</protein>
<evidence type="ECO:0000259" key="1">
    <source>
        <dbReference type="PROSITE" id="PS51747"/>
    </source>
</evidence>
<dbReference type="Gene3D" id="3.40.140.10">
    <property type="entry name" value="Cytidine Deaminase, domain 2"/>
    <property type="match status" value="1"/>
</dbReference>
<dbReference type="PROSITE" id="PS51747">
    <property type="entry name" value="CYT_DCMP_DEAMINASES_2"/>
    <property type="match status" value="1"/>
</dbReference>
<dbReference type="InterPro" id="IPR002125">
    <property type="entry name" value="CMP_dCMP_dom"/>
</dbReference>
<evidence type="ECO:0000313" key="2">
    <source>
        <dbReference type="EMBL" id="MFD1236626.1"/>
    </source>
</evidence>
<feature type="domain" description="CMP/dCMP-type deaminase" evidence="1">
    <location>
        <begin position="17"/>
        <end position="98"/>
    </location>
</feature>
<dbReference type="InterPro" id="IPR016193">
    <property type="entry name" value="Cytidine_deaminase-like"/>
</dbReference>
<proteinExistence type="predicted"/>
<dbReference type="Proteomes" id="UP001597182">
    <property type="component" value="Unassembled WGS sequence"/>
</dbReference>
<evidence type="ECO:0000313" key="3">
    <source>
        <dbReference type="Proteomes" id="UP001597182"/>
    </source>
</evidence>
<accession>A0ABW3VNC8</accession>
<name>A0ABW3VNC8_9PSEU</name>